<dbReference type="SUPFAM" id="SSF89872">
    <property type="entry name" value="Inhibitor of vertebrate lysozyme, Ivy"/>
    <property type="match status" value="1"/>
</dbReference>
<sequence length="140" mass="15472">MKNILLAACLTGLPLMVGAAEKPYLYDFVQGKETGKAYHDLIAKEKLPSWVKEGGTSTPANEVTINGKKYLALSGCKPHNCPSQSIAILYSLDKGDIHGVYSEYNLSDNRQSLKWMNLDAMDSDDMRRVLFSRLNGDVSN</sequence>
<gene>
    <name evidence="2" type="ORF">FJW02_08760</name>
</gene>
<comment type="caution">
    <text evidence="2">The sequence shown here is derived from an EMBL/GenBank/DDBJ whole genome shotgun (WGS) entry which is preliminary data.</text>
</comment>
<dbReference type="Pfam" id="PF08816">
    <property type="entry name" value="Ivy"/>
    <property type="match status" value="1"/>
</dbReference>
<dbReference type="Gene3D" id="3.40.1420.10">
    <property type="entry name" value="Inhibitor of vertebrate lysozyme"/>
    <property type="match status" value="1"/>
</dbReference>
<protein>
    <submittedName>
        <fullName evidence="2">C-lysozyme inhibitor</fullName>
    </submittedName>
</protein>
<dbReference type="GeneID" id="90521672"/>
<organism evidence="2 3">
    <name type="scientific">Pantoea eucalypti</name>
    <dbReference type="NCBI Taxonomy" id="470933"/>
    <lineage>
        <taxon>Bacteria</taxon>
        <taxon>Pseudomonadati</taxon>
        <taxon>Pseudomonadota</taxon>
        <taxon>Gammaproteobacteria</taxon>
        <taxon>Enterobacterales</taxon>
        <taxon>Erwiniaceae</taxon>
        <taxon>Pantoea</taxon>
    </lineage>
</organism>
<dbReference type="RefSeq" id="WP_039660985.1">
    <property type="nucleotide sequence ID" value="NZ_CP045720.1"/>
</dbReference>
<evidence type="ECO:0000313" key="2">
    <source>
        <dbReference type="EMBL" id="TPV37508.1"/>
    </source>
</evidence>
<reference evidence="2 3" key="1">
    <citation type="submission" date="2019-06" db="EMBL/GenBank/DDBJ databases">
        <title>Taxogenomics and systematics of the genus Pantoea.</title>
        <authorList>
            <person name="Tambong J.T."/>
        </authorList>
    </citation>
    <scope>NUCLEOTIDE SEQUENCE [LARGE SCALE GENOMIC DNA]</scope>
    <source>
        <strain evidence="2 3">LMG 24197</strain>
    </source>
</reference>
<dbReference type="EMBL" id="VHJB01000060">
    <property type="protein sequence ID" value="TPV37508.1"/>
    <property type="molecule type" value="Genomic_DNA"/>
</dbReference>
<evidence type="ECO:0000313" key="3">
    <source>
        <dbReference type="Proteomes" id="UP000315469"/>
    </source>
</evidence>
<feature type="chain" id="PRO_5045660598" evidence="1">
    <location>
        <begin position="20"/>
        <end position="140"/>
    </location>
</feature>
<keyword evidence="1" id="KW-0732">Signal</keyword>
<name>A0ABY2ZKQ9_9GAMM</name>
<evidence type="ECO:0000256" key="1">
    <source>
        <dbReference type="SAM" id="SignalP"/>
    </source>
</evidence>
<proteinExistence type="predicted"/>
<accession>A0ABY2ZKQ9</accession>
<dbReference type="Proteomes" id="UP000315469">
    <property type="component" value="Unassembled WGS sequence"/>
</dbReference>
<feature type="signal peptide" evidence="1">
    <location>
        <begin position="1"/>
        <end position="19"/>
    </location>
</feature>
<dbReference type="InterPro" id="IPR036501">
    <property type="entry name" value="Inhibitor_vert_lysozyme_sf"/>
</dbReference>
<keyword evidence="3" id="KW-1185">Reference proteome</keyword>